<keyword evidence="3" id="KW-0472">Membrane</keyword>
<dbReference type="FunFam" id="3.30.70.270:FF:000001">
    <property type="entry name" value="Diguanylate cyclase domain protein"/>
    <property type="match status" value="1"/>
</dbReference>
<dbReference type="Pfam" id="PF00990">
    <property type="entry name" value="GGDEF"/>
    <property type="match status" value="1"/>
</dbReference>
<accession>A0A059G8Z7</accession>
<dbReference type="Proteomes" id="UP000024942">
    <property type="component" value="Unassembled WGS sequence"/>
</dbReference>
<dbReference type="CDD" id="cd01949">
    <property type="entry name" value="GGDEF"/>
    <property type="match status" value="1"/>
</dbReference>
<evidence type="ECO:0000313" key="5">
    <source>
        <dbReference type="EMBL" id="KDA03209.1"/>
    </source>
</evidence>
<dbReference type="OrthoDB" id="9812260at2"/>
<dbReference type="SMART" id="SM00267">
    <property type="entry name" value="GGDEF"/>
    <property type="match status" value="1"/>
</dbReference>
<dbReference type="GO" id="GO:1902201">
    <property type="term" value="P:negative regulation of bacterial-type flagellum-dependent cell motility"/>
    <property type="evidence" value="ECO:0007669"/>
    <property type="project" value="TreeGrafter"/>
</dbReference>
<dbReference type="GO" id="GO:0005886">
    <property type="term" value="C:plasma membrane"/>
    <property type="evidence" value="ECO:0007669"/>
    <property type="project" value="TreeGrafter"/>
</dbReference>
<comment type="caution">
    <text evidence="5">The sequence shown here is derived from an EMBL/GenBank/DDBJ whole genome shotgun (WGS) entry which is preliminary data.</text>
</comment>
<dbReference type="PANTHER" id="PTHR45138:SF9">
    <property type="entry name" value="DIGUANYLATE CYCLASE DGCM-RELATED"/>
    <property type="match status" value="1"/>
</dbReference>
<dbReference type="AlphaFoldDB" id="A0A059G8Z7"/>
<gene>
    <name evidence="5" type="ORF">HOC_06223</name>
</gene>
<dbReference type="PROSITE" id="PS50887">
    <property type="entry name" value="GGDEF"/>
    <property type="match status" value="1"/>
</dbReference>
<keyword evidence="3" id="KW-1133">Transmembrane helix</keyword>
<evidence type="ECO:0000313" key="6">
    <source>
        <dbReference type="Proteomes" id="UP000024942"/>
    </source>
</evidence>
<dbReference type="SUPFAM" id="SSF55073">
    <property type="entry name" value="Nucleotide cyclase"/>
    <property type="match status" value="1"/>
</dbReference>
<evidence type="ECO:0000259" key="4">
    <source>
        <dbReference type="PROSITE" id="PS50887"/>
    </source>
</evidence>
<organism evidence="5 6">
    <name type="scientific">Hyphomonas oceanitis SCH89</name>
    <dbReference type="NCBI Taxonomy" id="1280953"/>
    <lineage>
        <taxon>Bacteria</taxon>
        <taxon>Pseudomonadati</taxon>
        <taxon>Pseudomonadota</taxon>
        <taxon>Alphaproteobacteria</taxon>
        <taxon>Hyphomonadales</taxon>
        <taxon>Hyphomonadaceae</taxon>
        <taxon>Hyphomonas</taxon>
    </lineage>
</organism>
<dbReference type="PATRIC" id="fig|1280953.3.peg.1256"/>
<proteinExistence type="predicted"/>
<comment type="catalytic activity">
    <reaction evidence="2">
        <text>2 GTP = 3',3'-c-di-GMP + 2 diphosphate</text>
        <dbReference type="Rhea" id="RHEA:24898"/>
        <dbReference type="ChEBI" id="CHEBI:33019"/>
        <dbReference type="ChEBI" id="CHEBI:37565"/>
        <dbReference type="ChEBI" id="CHEBI:58805"/>
        <dbReference type="EC" id="2.7.7.65"/>
    </reaction>
</comment>
<reference evidence="5 6" key="1">
    <citation type="journal article" date="2014" name="Antonie Van Leeuwenhoek">
        <title>Hyphomonas beringensis sp. nov. and Hyphomonas chukchiensis sp. nov., isolated from surface seawater of the Bering Sea and Chukchi Sea.</title>
        <authorList>
            <person name="Li C."/>
            <person name="Lai Q."/>
            <person name="Li G."/>
            <person name="Dong C."/>
            <person name="Wang J."/>
            <person name="Liao Y."/>
            <person name="Shao Z."/>
        </authorList>
    </citation>
    <scope>NUCLEOTIDE SEQUENCE [LARGE SCALE GENOMIC DNA]</scope>
    <source>
        <strain evidence="5 6">SCH89</strain>
    </source>
</reference>
<dbReference type="RefSeq" id="WP_051624577.1">
    <property type="nucleotide sequence ID" value="NZ_ARYL01000007.1"/>
</dbReference>
<evidence type="ECO:0000256" key="1">
    <source>
        <dbReference type="ARBA" id="ARBA00012528"/>
    </source>
</evidence>
<dbReference type="STRING" id="1280953.HOC_06223"/>
<dbReference type="InterPro" id="IPR029787">
    <property type="entry name" value="Nucleotide_cyclase"/>
</dbReference>
<dbReference type="EC" id="2.7.7.65" evidence="1"/>
<dbReference type="Gene3D" id="3.30.70.270">
    <property type="match status" value="1"/>
</dbReference>
<dbReference type="GO" id="GO:0043709">
    <property type="term" value="P:cell adhesion involved in single-species biofilm formation"/>
    <property type="evidence" value="ECO:0007669"/>
    <property type="project" value="TreeGrafter"/>
</dbReference>
<protein>
    <recommendedName>
        <fullName evidence="1">diguanylate cyclase</fullName>
        <ecNumber evidence="1">2.7.7.65</ecNumber>
    </recommendedName>
</protein>
<name>A0A059G8Z7_9PROT</name>
<feature type="domain" description="GGDEF" evidence="4">
    <location>
        <begin position="114"/>
        <end position="245"/>
    </location>
</feature>
<dbReference type="PANTHER" id="PTHR45138">
    <property type="entry name" value="REGULATORY COMPONENTS OF SENSORY TRANSDUCTION SYSTEM"/>
    <property type="match status" value="1"/>
</dbReference>
<sequence length="245" mass="26728">MIDSIRQIFWAQQIRFVVLGMLGALVASTLAAWFTTADLTLHGRVHTLVVSVVLTCTVAACLLGYSVWQNVRYLRLHLQTQLAAYSDTLTGLANRRAFLTEGELRLAQPRQPGAQAALLLVDIDWFKRVNDMHGHEAGDETLIHVSQTLLHTAPADAFVSRIGGEEFTILTDVTNTEHLKQLAGALCKSAEAASFYYRGERIKITVSIGLALAMPGDTLSTVLSRADKALYDAKHGGRNRSALAA</sequence>
<dbReference type="GO" id="GO:0052621">
    <property type="term" value="F:diguanylate cyclase activity"/>
    <property type="evidence" value="ECO:0007669"/>
    <property type="project" value="UniProtKB-EC"/>
</dbReference>
<feature type="transmembrane region" description="Helical" evidence="3">
    <location>
        <begin position="16"/>
        <end position="36"/>
    </location>
</feature>
<dbReference type="InterPro" id="IPR000160">
    <property type="entry name" value="GGDEF_dom"/>
</dbReference>
<keyword evidence="6" id="KW-1185">Reference proteome</keyword>
<evidence type="ECO:0000256" key="3">
    <source>
        <dbReference type="SAM" id="Phobius"/>
    </source>
</evidence>
<dbReference type="eggNOG" id="COG3706">
    <property type="taxonomic scope" value="Bacteria"/>
</dbReference>
<dbReference type="NCBIfam" id="TIGR00254">
    <property type="entry name" value="GGDEF"/>
    <property type="match status" value="1"/>
</dbReference>
<evidence type="ECO:0000256" key="2">
    <source>
        <dbReference type="ARBA" id="ARBA00034247"/>
    </source>
</evidence>
<dbReference type="EMBL" id="ARYL01000007">
    <property type="protein sequence ID" value="KDA03209.1"/>
    <property type="molecule type" value="Genomic_DNA"/>
</dbReference>
<dbReference type="InterPro" id="IPR050469">
    <property type="entry name" value="Diguanylate_Cyclase"/>
</dbReference>
<keyword evidence="3" id="KW-0812">Transmembrane</keyword>
<feature type="transmembrane region" description="Helical" evidence="3">
    <location>
        <begin position="48"/>
        <end position="68"/>
    </location>
</feature>
<dbReference type="InterPro" id="IPR043128">
    <property type="entry name" value="Rev_trsase/Diguanyl_cyclase"/>
</dbReference>